<gene>
    <name evidence="3" type="ORF">JOE57_002953</name>
</gene>
<feature type="transmembrane region" description="Helical" evidence="1">
    <location>
        <begin position="20"/>
        <end position="38"/>
    </location>
</feature>
<dbReference type="EMBL" id="JAFBCF010000001">
    <property type="protein sequence ID" value="MBM7800032.1"/>
    <property type="molecule type" value="Genomic_DNA"/>
</dbReference>
<dbReference type="PANTHER" id="PTHR33608">
    <property type="entry name" value="BLL2464 PROTEIN"/>
    <property type="match status" value="1"/>
</dbReference>
<evidence type="ECO:0000313" key="4">
    <source>
        <dbReference type="Proteomes" id="UP000704762"/>
    </source>
</evidence>
<evidence type="ECO:0000313" key="3">
    <source>
        <dbReference type="EMBL" id="MBM7800032.1"/>
    </source>
</evidence>
<dbReference type="PANTHER" id="PTHR33608:SF6">
    <property type="entry name" value="BLL2464 PROTEIN"/>
    <property type="match status" value="1"/>
</dbReference>
<feature type="domain" description="DUF58" evidence="2">
    <location>
        <begin position="232"/>
        <end position="390"/>
    </location>
</feature>
<reference evidence="3 4" key="1">
    <citation type="submission" date="2021-01" db="EMBL/GenBank/DDBJ databases">
        <title>Sequencing the genomes of 1000 actinobacteria strains.</title>
        <authorList>
            <person name="Klenk H.-P."/>
        </authorList>
    </citation>
    <scope>NUCLEOTIDE SEQUENCE [LARGE SCALE GENOMIC DNA]</scope>
    <source>
        <strain evidence="3 4">DSM 18662</strain>
    </source>
</reference>
<name>A0ABS2RNG9_9ACTN</name>
<keyword evidence="1" id="KW-0472">Membrane</keyword>
<dbReference type="InterPro" id="IPR002881">
    <property type="entry name" value="DUF58"/>
</dbReference>
<feature type="transmembrane region" description="Helical" evidence="1">
    <location>
        <begin position="44"/>
        <end position="60"/>
    </location>
</feature>
<dbReference type="Pfam" id="PF01882">
    <property type="entry name" value="DUF58"/>
    <property type="match status" value="1"/>
</dbReference>
<evidence type="ECO:0000259" key="2">
    <source>
        <dbReference type="Pfam" id="PF01882"/>
    </source>
</evidence>
<dbReference type="RefSeq" id="WP_204919178.1">
    <property type="nucleotide sequence ID" value="NZ_BAAAQP010000003.1"/>
</dbReference>
<evidence type="ECO:0000256" key="1">
    <source>
        <dbReference type="SAM" id="Phobius"/>
    </source>
</evidence>
<proteinExistence type="predicted"/>
<accession>A0ABS2RNG9</accession>
<protein>
    <submittedName>
        <fullName evidence="3">Uncharacterized protein (DUF58 family)</fullName>
    </submittedName>
</protein>
<sequence length="454" mass="49711">MSIPEYRPPPALPQRWRTSVAAGAWTVAGMALLVLGLLTRRPDVGVLGVPLVLTVVWNWLHRPDRSGTASLRVGGQLAEPGEIVGRLTLSPAPSVASMHVRVAAPGHRTSEVLVAARQQRELRLTMSTVRTGQHTVFSTDCLEAGADHLVRHTPFSVRPVTVMVLPAAKPLRQLPLPFRLQGLTGAHNSRRAGDGGDLHDINLFQPGDRLRRIDWRVTARRGQTPAAAGPGSARLTDLYVRRTFATADATVMLVLDSRDEVGPDISNWSGATEVRQDQATSLDVAREAAASLARRFLDGGDRVGLEDLGRMRRPVPPAGGRQQLRRLVHHLALAQPEGEPKPRRRAPRLPSGALIIVFSTFLDDDVARLAWLWRQSGHRVIAVDVLPRLEGGSLPPRLHTAYRIIRMERGDRLRALAGTGVELVHWEGDPDGNGSTENVQVSLMALARRRADRR</sequence>
<dbReference type="Proteomes" id="UP000704762">
    <property type="component" value="Unassembled WGS sequence"/>
</dbReference>
<organism evidence="3 4">
    <name type="scientific">Microlunatus panaciterrae</name>
    <dbReference type="NCBI Taxonomy" id="400768"/>
    <lineage>
        <taxon>Bacteria</taxon>
        <taxon>Bacillati</taxon>
        <taxon>Actinomycetota</taxon>
        <taxon>Actinomycetes</taxon>
        <taxon>Propionibacteriales</taxon>
        <taxon>Propionibacteriaceae</taxon>
        <taxon>Microlunatus</taxon>
    </lineage>
</organism>
<keyword evidence="4" id="KW-1185">Reference proteome</keyword>
<keyword evidence="1" id="KW-1133">Transmembrane helix</keyword>
<keyword evidence="1" id="KW-0812">Transmembrane</keyword>
<comment type="caution">
    <text evidence="3">The sequence shown here is derived from an EMBL/GenBank/DDBJ whole genome shotgun (WGS) entry which is preliminary data.</text>
</comment>